<accession>A0A0L0SP89</accession>
<dbReference type="CDD" id="cd18186">
    <property type="entry name" value="BTB_POZ_ZBTB_KLHL-like"/>
    <property type="match status" value="1"/>
</dbReference>
<dbReference type="AlphaFoldDB" id="A0A0L0SP89"/>
<evidence type="ECO:0000259" key="2">
    <source>
        <dbReference type="PROSITE" id="PS50097"/>
    </source>
</evidence>
<name>A0A0L0SP89_ALLM3</name>
<sequence length="404" mass="42762">MTAIAPPPFPTFPMFYDWRDTQTLGRYAWHYGADVHLAQTPWSDPVLVDLSAVVQPGHALPPTLAQHPAFSLYATVRPSTIYRSLPTVGDSTIGGLTYLDVVLGAVFPPSAGGELVDIAGLVSYTVPPVGVEAAAAQLHRARLAFRVQLAAPVAQTVHPIYLVAPVAADTPLPAHGRVHDLVVDVTATHIGSVVPAPDWSLVPARLGLAGFIGDAHVADCTLQARDAPYALHVSRVMLARASPYFRDLFSTSTDRDITLTDWSAPAVALAVIHMYAGWVPPHALPDGSPSAVVRDFACDPAGVKYATWRHLFDLAHWLGLKQLALAANRQCAAVLDAEFREVEMEEEPQVVGTVAEAEVGKEETEAVRMEQAGTGSSSGGTGMETRASRAGLVTPASPTAAGEG</sequence>
<gene>
    <name evidence="3" type="ORF">AMAG_09363</name>
</gene>
<organism evidence="3 4">
    <name type="scientific">Allomyces macrogynus (strain ATCC 38327)</name>
    <name type="common">Allomyces javanicus var. macrogynus</name>
    <dbReference type="NCBI Taxonomy" id="578462"/>
    <lineage>
        <taxon>Eukaryota</taxon>
        <taxon>Fungi</taxon>
        <taxon>Fungi incertae sedis</taxon>
        <taxon>Blastocladiomycota</taxon>
        <taxon>Blastocladiomycetes</taxon>
        <taxon>Blastocladiales</taxon>
        <taxon>Blastocladiaceae</taxon>
        <taxon>Allomyces</taxon>
    </lineage>
</organism>
<protein>
    <recommendedName>
        <fullName evidence="2">BTB domain-containing protein</fullName>
    </recommendedName>
</protein>
<reference evidence="4" key="2">
    <citation type="submission" date="2009-11" db="EMBL/GenBank/DDBJ databases">
        <title>The Genome Sequence of Allomyces macrogynus strain ATCC 38327.</title>
        <authorList>
            <consortium name="The Broad Institute Genome Sequencing Platform"/>
            <person name="Russ C."/>
            <person name="Cuomo C."/>
            <person name="Shea T."/>
            <person name="Young S.K."/>
            <person name="Zeng Q."/>
            <person name="Koehrsen M."/>
            <person name="Haas B."/>
            <person name="Borodovsky M."/>
            <person name="Guigo R."/>
            <person name="Alvarado L."/>
            <person name="Berlin A."/>
            <person name="Borenstein D."/>
            <person name="Chen Z."/>
            <person name="Engels R."/>
            <person name="Freedman E."/>
            <person name="Gellesch M."/>
            <person name="Goldberg J."/>
            <person name="Griggs A."/>
            <person name="Gujja S."/>
            <person name="Heiman D."/>
            <person name="Hepburn T."/>
            <person name="Howarth C."/>
            <person name="Jen D."/>
            <person name="Larson L."/>
            <person name="Lewis B."/>
            <person name="Mehta T."/>
            <person name="Park D."/>
            <person name="Pearson M."/>
            <person name="Roberts A."/>
            <person name="Saif S."/>
            <person name="Shenoy N."/>
            <person name="Sisk P."/>
            <person name="Stolte C."/>
            <person name="Sykes S."/>
            <person name="Walk T."/>
            <person name="White J."/>
            <person name="Yandava C."/>
            <person name="Burger G."/>
            <person name="Gray M.W."/>
            <person name="Holland P.W.H."/>
            <person name="King N."/>
            <person name="Lang F.B.F."/>
            <person name="Roger A.J."/>
            <person name="Ruiz-Trillo I."/>
            <person name="Lander E."/>
            <person name="Nusbaum C."/>
        </authorList>
    </citation>
    <scope>NUCLEOTIDE SEQUENCE [LARGE SCALE GENOMIC DNA]</scope>
    <source>
        <strain evidence="4">ATCC 38327</strain>
    </source>
</reference>
<dbReference type="EMBL" id="GG745344">
    <property type="protein sequence ID" value="KNE64336.1"/>
    <property type="molecule type" value="Genomic_DNA"/>
</dbReference>
<proteinExistence type="predicted"/>
<evidence type="ECO:0000313" key="4">
    <source>
        <dbReference type="Proteomes" id="UP000054350"/>
    </source>
</evidence>
<dbReference type="PROSITE" id="PS50097">
    <property type="entry name" value="BTB"/>
    <property type="match status" value="1"/>
</dbReference>
<dbReference type="InterPro" id="IPR000210">
    <property type="entry name" value="BTB/POZ_dom"/>
</dbReference>
<dbReference type="OrthoDB" id="5578391at2759"/>
<dbReference type="Gene3D" id="3.30.710.10">
    <property type="entry name" value="Potassium Channel Kv1.1, Chain A"/>
    <property type="match status" value="1"/>
</dbReference>
<dbReference type="SUPFAM" id="SSF54695">
    <property type="entry name" value="POZ domain"/>
    <property type="match status" value="1"/>
</dbReference>
<dbReference type="InterPro" id="IPR011333">
    <property type="entry name" value="SKP1/BTB/POZ_sf"/>
</dbReference>
<keyword evidence="4" id="KW-1185">Reference proteome</keyword>
<reference evidence="3 4" key="1">
    <citation type="submission" date="2009-11" db="EMBL/GenBank/DDBJ databases">
        <title>Annotation of Allomyces macrogynus ATCC 38327.</title>
        <authorList>
            <consortium name="The Broad Institute Genome Sequencing Platform"/>
            <person name="Russ C."/>
            <person name="Cuomo C."/>
            <person name="Burger G."/>
            <person name="Gray M.W."/>
            <person name="Holland P.W.H."/>
            <person name="King N."/>
            <person name="Lang F.B.F."/>
            <person name="Roger A.J."/>
            <person name="Ruiz-Trillo I."/>
            <person name="Young S.K."/>
            <person name="Zeng Q."/>
            <person name="Gargeya S."/>
            <person name="Fitzgerald M."/>
            <person name="Haas B."/>
            <person name="Abouelleil A."/>
            <person name="Alvarado L."/>
            <person name="Arachchi H.M."/>
            <person name="Berlin A."/>
            <person name="Chapman S.B."/>
            <person name="Gearin G."/>
            <person name="Goldberg J."/>
            <person name="Griggs A."/>
            <person name="Gujja S."/>
            <person name="Hansen M."/>
            <person name="Heiman D."/>
            <person name="Howarth C."/>
            <person name="Larimer J."/>
            <person name="Lui A."/>
            <person name="MacDonald P.J.P."/>
            <person name="McCowen C."/>
            <person name="Montmayeur A."/>
            <person name="Murphy C."/>
            <person name="Neiman D."/>
            <person name="Pearson M."/>
            <person name="Priest M."/>
            <person name="Roberts A."/>
            <person name="Saif S."/>
            <person name="Shea T."/>
            <person name="Sisk P."/>
            <person name="Stolte C."/>
            <person name="Sykes S."/>
            <person name="Wortman J."/>
            <person name="Nusbaum C."/>
            <person name="Birren B."/>
        </authorList>
    </citation>
    <scope>NUCLEOTIDE SEQUENCE [LARGE SCALE GENOMIC DNA]</scope>
    <source>
        <strain evidence="3 4">ATCC 38327</strain>
    </source>
</reference>
<evidence type="ECO:0000313" key="3">
    <source>
        <dbReference type="EMBL" id="KNE64336.1"/>
    </source>
</evidence>
<feature type="domain" description="BTB" evidence="2">
    <location>
        <begin position="218"/>
        <end position="283"/>
    </location>
</feature>
<evidence type="ECO:0000256" key="1">
    <source>
        <dbReference type="SAM" id="MobiDB-lite"/>
    </source>
</evidence>
<dbReference type="Proteomes" id="UP000054350">
    <property type="component" value="Unassembled WGS sequence"/>
</dbReference>
<feature type="region of interest" description="Disordered" evidence="1">
    <location>
        <begin position="361"/>
        <end position="404"/>
    </location>
</feature>
<dbReference type="Pfam" id="PF00651">
    <property type="entry name" value="BTB"/>
    <property type="match status" value="1"/>
</dbReference>
<dbReference type="VEuPathDB" id="FungiDB:AMAG_09363"/>